<dbReference type="SUPFAM" id="SSF47741">
    <property type="entry name" value="CO dehydrogenase ISP C-domain like"/>
    <property type="match status" value="1"/>
</dbReference>
<dbReference type="InterPro" id="IPR016208">
    <property type="entry name" value="Ald_Oxase/xanthine_DH-like"/>
</dbReference>
<dbReference type="PATRIC" id="fig|1429439.4.peg.6070"/>
<dbReference type="InterPro" id="IPR012175">
    <property type="entry name" value="Xanth_DH_ssu_bac"/>
</dbReference>
<dbReference type="GO" id="GO:0051537">
    <property type="term" value="F:2 iron, 2 sulfur cluster binding"/>
    <property type="evidence" value="ECO:0007669"/>
    <property type="project" value="InterPro"/>
</dbReference>
<dbReference type="Proteomes" id="UP000019140">
    <property type="component" value="Unassembled WGS sequence"/>
</dbReference>
<dbReference type="InterPro" id="IPR016169">
    <property type="entry name" value="FAD-bd_PCMH_sub2"/>
</dbReference>
<organism evidence="8 9">
    <name type="scientific">Candidatus Entotheonella gemina</name>
    <dbReference type="NCBI Taxonomy" id="1429439"/>
    <lineage>
        <taxon>Bacteria</taxon>
        <taxon>Pseudomonadati</taxon>
        <taxon>Nitrospinota/Tectimicrobiota group</taxon>
        <taxon>Candidatus Tectimicrobiota</taxon>
        <taxon>Candidatus Entotheonellia</taxon>
        <taxon>Candidatus Entotheonellales</taxon>
        <taxon>Candidatus Entotheonellaceae</taxon>
        <taxon>Candidatus Entotheonella</taxon>
    </lineage>
</organism>
<dbReference type="PANTHER" id="PTHR45444">
    <property type="entry name" value="XANTHINE DEHYDROGENASE"/>
    <property type="match status" value="1"/>
</dbReference>
<dbReference type="NCBIfam" id="TIGR02963">
    <property type="entry name" value="xanthine_xdhA"/>
    <property type="match status" value="1"/>
</dbReference>
<dbReference type="SMART" id="SM01092">
    <property type="entry name" value="CO_deh_flav_C"/>
    <property type="match status" value="1"/>
</dbReference>
<dbReference type="InterPro" id="IPR005107">
    <property type="entry name" value="CO_DH_flav_C"/>
</dbReference>
<keyword evidence="9" id="KW-1185">Reference proteome</keyword>
<dbReference type="Pfam" id="PF01799">
    <property type="entry name" value="Fer2_2"/>
    <property type="match status" value="1"/>
</dbReference>
<keyword evidence="1" id="KW-0285">Flavoprotein</keyword>
<dbReference type="Gene3D" id="3.30.465.10">
    <property type="match status" value="1"/>
</dbReference>
<evidence type="ECO:0000313" key="9">
    <source>
        <dbReference type="Proteomes" id="UP000019140"/>
    </source>
</evidence>
<evidence type="ECO:0000256" key="1">
    <source>
        <dbReference type="ARBA" id="ARBA00022630"/>
    </source>
</evidence>
<dbReference type="PANTHER" id="PTHR45444:SF3">
    <property type="entry name" value="XANTHINE DEHYDROGENASE"/>
    <property type="match status" value="1"/>
</dbReference>
<dbReference type="InterPro" id="IPR006058">
    <property type="entry name" value="2Fe2S_fd_BS"/>
</dbReference>
<evidence type="ECO:0000259" key="7">
    <source>
        <dbReference type="PROSITE" id="PS51387"/>
    </source>
</evidence>
<protein>
    <submittedName>
        <fullName evidence="8">FAD-binding molybdopterin dehydrogenase</fullName>
    </submittedName>
</protein>
<dbReference type="InterPro" id="IPR012675">
    <property type="entry name" value="Beta-grasp_dom_sf"/>
</dbReference>
<dbReference type="SUPFAM" id="SSF55447">
    <property type="entry name" value="CO dehydrogenase flavoprotein C-terminal domain-like"/>
    <property type="match status" value="1"/>
</dbReference>
<feature type="domain" description="2Fe-2S ferredoxin-type" evidence="6">
    <location>
        <begin position="13"/>
        <end position="98"/>
    </location>
</feature>
<evidence type="ECO:0000259" key="6">
    <source>
        <dbReference type="PROSITE" id="PS51085"/>
    </source>
</evidence>
<gene>
    <name evidence="8" type="ORF">ETSY2_35960</name>
</gene>
<dbReference type="SUPFAM" id="SSF54292">
    <property type="entry name" value="2Fe-2S ferredoxin-like"/>
    <property type="match status" value="1"/>
</dbReference>
<evidence type="ECO:0000256" key="4">
    <source>
        <dbReference type="ARBA" id="ARBA00023002"/>
    </source>
</evidence>
<dbReference type="Gene3D" id="3.30.390.50">
    <property type="entry name" value="CO dehydrogenase flavoprotein, C-terminal domain"/>
    <property type="match status" value="1"/>
</dbReference>
<keyword evidence="2" id="KW-0479">Metal-binding</keyword>
<dbReference type="PIRSF" id="PIRSF036557">
    <property type="entry name" value="XdhA_RC"/>
    <property type="match status" value="1"/>
</dbReference>
<dbReference type="InterPro" id="IPR036683">
    <property type="entry name" value="CO_DH_flav_C_dom_sf"/>
</dbReference>
<dbReference type="InterPro" id="IPR036884">
    <property type="entry name" value="2Fe-2S-bd_dom_sf"/>
</dbReference>
<dbReference type="Gene3D" id="1.10.150.120">
    <property type="entry name" value="[2Fe-2S]-binding domain"/>
    <property type="match status" value="1"/>
</dbReference>
<proteinExistence type="predicted"/>
<dbReference type="InterPro" id="IPR016167">
    <property type="entry name" value="FAD-bd_PCMH_sub1"/>
</dbReference>
<dbReference type="InterPro" id="IPR014307">
    <property type="entry name" value="Xanthine_DH_ssu"/>
</dbReference>
<dbReference type="InterPro" id="IPR016166">
    <property type="entry name" value="FAD-bd_PCMH"/>
</dbReference>
<dbReference type="HOGENOM" id="CLU_001681_9_0_7"/>
<dbReference type="InterPro" id="IPR036318">
    <property type="entry name" value="FAD-bd_PCMH-like_sf"/>
</dbReference>
<dbReference type="InterPro" id="IPR036010">
    <property type="entry name" value="2Fe-2S_ferredoxin-like_sf"/>
</dbReference>
<comment type="caution">
    <text evidence="8">The sequence shown here is derived from an EMBL/GenBank/DDBJ whole genome shotgun (WGS) entry which is preliminary data.</text>
</comment>
<keyword evidence="5" id="KW-0408">Iron</keyword>
<keyword evidence="3" id="KW-0274">FAD</keyword>
<keyword evidence="4" id="KW-0560">Oxidoreductase</keyword>
<dbReference type="PROSITE" id="PS51387">
    <property type="entry name" value="FAD_PCMH"/>
    <property type="match status" value="1"/>
</dbReference>
<dbReference type="EMBL" id="AZHX01001552">
    <property type="protein sequence ID" value="ETX02228.1"/>
    <property type="molecule type" value="Genomic_DNA"/>
</dbReference>
<feature type="domain" description="FAD-binding PCMH-type" evidence="7">
    <location>
        <begin position="216"/>
        <end position="389"/>
    </location>
</feature>
<accession>W4LWF9</accession>
<dbReference type="AlphaFoldDB" id="W4LWF9"/>
<dbReference type="GO" id="GO:0071949">
    <property type="term" value="F:FAD binding"/>
    <property type="evidence" value="ECO:0007669"/>
    <property type="project" value="InterPro"/>
</dbReference>
<evidence type="ECO:0000256" key="2">
    <source>
        <dbReference type="ARBA" id="ARBA00022723"/>
    </source>
</evidence>
<dbReference type="GO" id="GO:0005506">
    <property type="term" value="F:iron ion binding"/>
    <property type="evidence" value="ECO:0007669"/>
    <property type="project" value="InterPro"/>
</dbReference>
<sequence length="501" mass="55378">MDATPSRSLSERNTIRFVLDGEVIELRQVDPTLTVLTYLRETLRRTGTKEGCAEGDCGACTVVLADLRNQRVRFRAINACIQFVPTLDGKALITVESLRAPDGRLHPVQQAMVEAHASQCGFCTPGIVMSLFALYKSESPPSRQRLNDVLAGNLCRCTGYRPIIEAAAMMYQKGSETTDAALPWMHQAFSDADEVGAGERELVEQLNTLDRRTSLAIHGERHFIAPTTVDELAVLVHRAPGAHLLAGGTDVGLWVTKQHQDLEAIIYLGEIEALRRVNVTDQDIDVGAAVTLTEVYQTLTHYYPELDELLRRFASPPIRNVATLGGNIANGSPIGDSMPALIVLGARLILRHGDQRREIALEDFYLGYRHTALAPGEFIERIRIPIHVADHHVRAYKIAKRFDQDISAVCGAYHLTLEGNVVSHLRICYGGMAATPLRAYQCEQALIGNAWTEASVTAAMTRLDGDYTPLTDMRASEAYRRLVAKNLLRRFFLDTYTPASS</sequence>
<dbReference type="Gene3D" id="3.10.20.30">
    <property type="match status" value="1"/>
</dbReference>
<dbReference type="Gene3D" id="3.30.43.10">
    <property type="entry name" value="Uridine Diphospho-n-acetylenolpyruvylglucosamine Reductase, domain 2"/>
    <property type="match status" value="1"/>
</dbReference>
<dbReference type="InterPro" id="IPR002888">
    <property type="entry name" value="2Fe-2S-bd"/>
</dbReference>
<evidence type="ECO:0000313" key="8">
    <source>
        <dbReference type="EMBL" id="ETX02228.1"/>
    </source>
</evidence>
<dbReference type="GO" id="GO:0004854">
    <property type="term" value="F:xanthine dehydrogenase activity"/>
    <property type="evidence" value="ECO:0007669"/>
    <property type="project" value="InterPro"/>
</dbReference>
<dbReference type="InterPro" id="IPR001041">
    <property type="entry name" value="2Fe-2S_ferredoxin-type"/>
</dbReference>
<dbReference type="InterPro" id="IPR002346">
    <property type="entry name" value="Mopterin_DH_FAD-bd"/>
</dbReference>
<dbReference type="Pfam" id="PF00941">
    <property type="entry name" value="FAD_binding_5"/>
    <property type="match status" value="1"/>
</dbReference>
<dbReference type="Pfam" id="PF03450">
    <property type="entry name" value="CO_deh_flav_C"/>
    <property type="match status" value="1"/>
</dbReference>
<dbReference type="Pfam" id="PF00111">
    <property type="entry name" value="Fer2"/>
    <property type="match status" value="1"/>
</dbReference>
<dbReference type="PROSITE" id="PS00197">
    <property type="entry name" value="2FE2S_FER_1"/>
    <property type="match status" value="1"/>
</dbReference>
<reference evidence="8 9" key="1">
    <citation type="journal article" date="2014" name="Nature">
        <title>An environmental bacterial taxon with a large and distinct metabolic repertoire.</title>
        <authorList>
            <person name="Wilson M.C."/>
            <person name="Mori T."/>
            <person name="Ruckert C."/>
            <person name="Uria A.R."/>
            <person name="Helf M.J."/>
            <person name="Takada K."/>
            <person name="Gernert C."/>
            <person name="Steffens U.A."/>
            <person name="Heycke N."/>
            <person name="Schmitt S."/>
            <person name="Rinke C."/>
            <person name="Helfrich E.J."/>
            <person name="Brachmann A.O."/>
            <person name="Gurgui C."/>
            <person name="Wakimoto T."/>
            <person name="Kracht M."/>
            <person name="Crusemann M."/>
            <person name="Hentschel U."/>
            <person name="Abe I."/>
            <person name="Matsunaga S."/>
            <person name="Kalinowski J."/>
            <person name="Takeyama H."/>
            <person name="Piel J."/>
        </authorList>
    </citation>
    <scope>NUCLEOTIDE SEQUENCE [LARGE SCALE GENOMIC DNA]</scope>
    <source>
        <strain evidence="9">TSY2</strain>
    </source>
</reference>
<dbReference type="PROSITE" id="PS51085">
    <property type="entry name" value="2FE2S_FER_2"/>
    <property type="match status" value="1"/>
</dbReference>
<evidence type="ECO:0000256" key="5">
    <source>
        <dbReference type="ARBA" id="ARBA00023004"/>
    </source>
</evidence>
<dbReference type="CDD" id="cd00207">
    <property type="entry name" value="fer2"/>
    <property type="match status" value="1"/>
</dbReference>
<evidence type="ECO:0000256" key="3">
    <source>
        <dbReference type="ARBA" id="ARBA00022827"/>
    </source>
</evidence>
<dbReference type="SUPFAM" id="SSF56176">
    <property type="entry name" value="FAD-binding/transporter-associated domain-like"/>
    <property type="match status" value="1"/>
</dbReference>
<name>W4LWF9_9BACT</name>